<dbReference type="InterPro" id="IPR036890">
    <property type="entry name" value="HATPase_C_sf"/>
</dbReference>
<dbReference type="Proteomes" id="UP001171945">
    <property type="component" value="Unassembled WGS sequence"/>
</dbReference>
<dbReference type="InterPro" id="IPR003594">
    <property type="entry name" value="HATPase_dom"/>
</dbReference>
<dbReference type="EMBL" id="JAUCGM010000712">
    <property type="protein sequence ID" value="MDM8563556.1"/>
    <property type="molecule type" value="Genomic_DNA"/>
</dbReference>
<comment type="caution">
    <text evidence="3">The sequence shown here is derived from an EMBL/GenBank/DDBJ whole genome shotgun (WGS) entry which is preliminary data.</text>
</comment>
<name>A0ABT7VVF9_9GAMM</name>
<evidence type="ECO:0000313" key="4">
    <source>
        <dbReference type="Proteomes" id="UP001171945"/>
    </source>
</evidence>
<feature type="domain" description="DUF4325" evidence="2">
    <location>
        <begin position="212"/>
        <end position="264"/>
    </location>
</feature>
<feature type="non-terminal residue" evidence="3">
    <location>
        <position position="1"/>
    </location>
</feature>
<dbReference type="SUPFAM" id="SSF55874">
    <property type="entry name" value="ATPase domain of HSP90 chaperone/DNA topoisomerase II/histidine kinase"/>
    <property type="match status" value="1"/>
</dbReference>
<evidence type="ECO:0000313" key="3">
    <source>
        <dbReference type="EMBL" id="MDM8563556.1"/>
    </source>
</evidence>
<dbReference type="Pfam" id="PF02518">
    <property type="entry name" value="HATPase_c"/>
    <property type="match status" value="1"/>
</dbReference>
<sequence>KLITKSLEWSLMNITIPYDEFRVWKLLIAPKLTNLNETAEEIIEYAVTEILNNAQDHSDGNKVNISISQDKHDLSITIGDDGVGIFKHIMAHLHFEQALDAAIELSKGKLTTQPERHSGEGLFFTLQAVDRLTICANAHCLELTDSQATFNVAEEISGTKVTVQLRKTMNHSLEAVFNAFCHVNEDEIPIFDQTVFRLQLAQTEGHLISRSQAKRVMNGMERFAIVEVDFTGVDNIGQGFADEMFRVWQSFHKDTVIKATYANEKVKKLISRVTAHH</sequence>
<proteinExistence type="predicted"/>
<dbReference type="Gene3D" id="3.30.565.10">
    <property type="entry name" value="Histidine kinase-like ATPase, C-terminal domain"/>
    <property type="match status" value="1"/>
</dbReference>
<protein>
    <submittedName>
        <fullName evidence="3">DUF4325 domain-containing protein</fullName>
    </submittedName>
</protein>
<dbReference type="InterPro" id="IPR025474">
    <property type="entry name" value="DUF4325"/>
</dbReference>
<organism evidence="3 4">
    <name type="scientific">Candidatus Marithioploca araucensis</name>
    <dbReference type="NCBI Taxonomy" id="70273"/>
    <lineage>
        <taxon>Bacteria</taxon>
        <taxon>Pseudomonadati</taxon>
        <taxon>Pseudomonadota</taxon>
        <taxon>Gammaproteobacteria</taxon>
        <taxon>Thiotrichales</taxon>
        <taxon>Thiotrichaceae</taxon>
        <taxon>Candidatus Marithioploca</taxon>
    </lineage>
</organism>
<feature type="domain" description="Histidine kinase/HSP90-like ATPase" evidence="1">
    <location>
        <begin position="41"/>
        <end position="167"/>
    </location>
</feature>
<gene>
    <name evidence="3" type="ORF">QUF54_09400</name>
</gene>
<keyword evidence="4" id="KW-1185">Reference proteome</keyword>
<accession>A0ABT7VVF9</accession>
<reference evidence="3" key="1">
    <citation type="submission" date="2023-06" db="EMBL/GenBank/DDBJ databases">
        <title>Uncultivated large filamentous bacteria from sulfidic sediments reveal new species and different genomic features in energy metabolism and defense.</title>
        <authorList>
            <person name="Fonseca A."/>
        </authorList>
    </citation>
    <scope>NUCLEOTIDE SEQUENCE</scope>
    <source>
        <strain evidence="3">HSG4</strain>
    </source>
</reference>
<evidence type="ECO:0000259" key="1">
    <source>
        <dbReference type="Pfam" id="PF02518"/>
    </source>
</evidence>
<dbReference type="Pfam" id="PF14213">
    <property type="entry name" value="DUF4325"/>
    <property type="match status" value="1"/>
</dbReference>
<evidence type="ECO:0000259" key="2">
    <source>
        <dbReference type="Pfam" id="PF14213"/>
    </source>
</evidence>